<dbReference type="AlphaFoldDB" id="A0A1S3E0A3"/>
<reference evidence="2" key="2">
    <citation type="submission" date="2025-08" db="UniProtKB">
        <authorList>
            <consortium name="RefSeq"/>
        </authorList>
    </citation>
    <scope>IDENTIFICATION</scope>
    <source>
        <tissue evidence="2">Etiolated seedlings</tissue>
    </source>
</reference>
<reference evidence="1" key="1">
    <citation type="journal article" date="2013" name="Nat. Biotechnol.">
        <title>Draft genome sequence of chickpea (Cicer arietinum) provides a resource for trait improvement.</title>
        <authorList>
            <person name="Varshney R.K."/>
            <person name="Song C."/>
            <person name="Saxena R.K."/>
            <person name="Azam S."/>
            <person name="Yu S."/>
            <person name="Sharpe A.G."/>
            <person name="Cannon S."/>
            <person name="Baek J."/>
            <person name="Rosen B.D."/>
            <person name="Tar'an B."/>
            <person name="Millan T."/>
            <person name="Zhang X."/>
            <person name="Ramsay L.D."/>
            <person name="Iwata A."/>
            <person name="Wang Y."/>
            <person name="Nelson W."/>
            <person name="Farmer A.D."/>
            <person name="Gaur P.M."/>
            <person name="Soderlund C."/>
            <person name="Penmetsa R.V."/>
            <person name="Xu C."/>
            <person name="Bharti A.K."/>
            <person name="He W."/>
            <person name="Winter P."/>
            <person name="Zhao S."/>
            <person name="Hane J.K."/>
            <person name="Carrasquilla-Garcia N."/>
            <person name="Condie J.A."/>
            <person name="Upadhyaya H.D."/>
            <person name="Luo M.C."/>
            <person name="Thudi M."/>
            <person name="Gowda C.L."/>
            <person name="Singh N.P."/>
            <person name="Lichtenzveig J."/>
            <person name="Gali K.K."/>
            <person name="Rubio J."/>
            <person name="Nadarajan N."/>
            <person name="Dolezel J."/>
            <person name="Bansal K.C."/>
            <person name="Xu X."/>
            <person name="Edwards D."/>
            <person name="Zhang G."/>
            <person name="Kahl G."/>
            <person name="Gil J."/>
            <person name="Singh K.B."/>
            <person name="Datta S.K."/>
            <person name="Jackson S.A."/>
            <person name="Wang J."/>
            <person name="Cook D.R."/>
        </authorList>
    </citation>
    <scope>NUCLEOTIDE SEQUENCE [LARGE SCALE GENOMIC DNA]</scope>
    <source>
        <strain evidence="1">cv. CDC Frontier</strain>
    </source>
</reference>
<evidence type="ECO:0000313" key="1">
    <source>
        <dbReference type="Proteomes" id="UP000087171"/>
    </source>
</evidence>
<dbReference type="RefSeq" id="XP_012569160.1">
    <property type="nucleotide sequence ID" value="XM_012713706.2"/>
</dbReference>
<dbReference type="GeneID" id="101488841"/>
<dbReference type="GO" id="GO:0006629">
    <property type="term" value="P:lipid metabolic process"/>
    <property type="evidence" value="ECO:0007669"/>
    <property type="project" value="InterPro"/>
</dbReference>
<proteinExistence type="predicted"/>
<organism evidence="1 2">
    <name type="scientific">Cicer arietinum</name>
    <name type="common">Chickpea</name>
    <name type="synonym">Garbanzo</name>
    <dbReference type="NCBI Taxonomy" id="3827"/>
    <lineage>
        <taxon>Eukaryota</taxon>
        <taxon>Viridiplantae</taxon>
        <taxon>Streptophyta</taxon>
        <taxon>Embryophyta</taxon>
        <taxon>Tracheophyta</taxon>
        <taxon>Spermatophyta</taxon>
        <taxon>Magnoliopsida</taxon>
        <taxon>eudicotyledons</taxon>
        <taxon>Gunneridae</taxon>
        <taxon>Pentapetalae</taxon>
        <taxon>rosids</taxon>
        <taxon>fabids</taxon>
        <taxon>Fabales</taxon>
        <taxon>Fabaceae</taxon>
        <taxon>Papilionoideae</taxon>
        <taxon>50 kb inversion clade</taxon>
        <taxon>NPAAA clade</taxon>
        <taxon>Hologalegina</taxon>
        <taxon>IRL clade</taxon>
        <taxon>Cicereae</taxon>
        <taxon>Cicer</taxon>
    </lineage>
</organism>
<dbReference type="InterPro" id="IPR003386">
    <property type="entry name" value="LACT/PDAT_acylTrfase"/>
</dbReference>
<dbReference type="Pfam" id="PF02450">
    <property type="entry name" value="LCAT"/>
    <property type="match status" value="1"/>
</dbReference>
<dbReference type="PANTHER" id="PTHR11440">
    <property type="entry name" value="LECITHIN-CHOLESTEROL ACYLTRANSFERASE-RELATED"/>
    <property type="match status" value="1"/>
</dbReference>
<name>A0A1S3E0A3_CICAR</name>
<sequence length="387" mass="43311">MGLCPCFGDEGSEKPLADRDPVLLVSGMGGSILHSKPKKFGFTSRVWVRIFLADLEFRKKIWSLYNPQTGYTEALDKKSDIVVPDDDHGLYAIDILDPSWFVKCVHLTEVYHFHDMIDMLVGCGYVKGTTLFGYGYDFRQSNRVDKLMDGLKLKLETAYKASGGRKVNIISHSMGGVMILCFMSLYRDAFSKYVNKWISLACPFQGAPGCINDSLLTGLEFVEGFESYFFVSRWSFHQLLNYNGNSISLPFNLAILKWATETRKVISNAKLPDGVSFYNIYGTSFDTPFDVCYGSEKSPIEDLSEICQTLPQYSYVDGDGSVPVESAKADGLEAVERVGVPTEHRGLLRDKTVFQLIQKWLGVETMVSKKSKTSKVADTDAMNSMVL</sequence>
<dbReference type="Proteomes" id="UP000087171">
    <property type="component" value="Chromosome Ca3"/>
</dbReference>
<protein>
    <submittedName>
        <fullName evidence="2">Phospholipase A(1) LCAT3 isoform X3</fullName>
    </submittedName>
</protein>
<dbReference type="InterPro" id="IPR029058">
    <property type="entry name" value="AB_hydrolase_fold"/>
</dbReference>
<gene>
    <name evidence="2" type="primary">LOC101488841</name>
</gene>
<dbReference type="GO" id="GO:0008374">
    <property type="term" value="F:O-acyltransferase activity"/>
    <property type="evidence" value="ECO:0007669"/>
    <property type="project" value="InterPro"/>
</dbReference>
<evidence type="ECO:0000313" key="2">
    <source>
        <dbReference type="RefSeq" id="XP_012569160.1"/>
    </source>
</evidence>
<dbReference type="SUPFAM" id="SSF53474">
    <property type="entry name" value="alpha/beta-Hydrolases"/>
    <property type="match status" value="1"/>
</dbReference>
<dbReference type="OrthoDB" id="190846at2759"/>
<dbReference type="Gene3D" id="3.40.50.1820">
    <property type="entry name" value="alpha/beta hydrolase"/>
    <property type="match status" value="1"/>
</dbReference>
<accession>A0A1S3E0A3</accession>
<keyword evidence="1" id="KW-1185">Reference proteome</keyword>